<evidence type="ECO:0008006" key="3">
    <source>
        <dbReference type="Google" id="ProtNLM"/>
    </source>
</evidence>
<dbReference type="Gene3D" id="3.30.710.10">
    <property type="entry name" value="Potassium Channel Kv1.1, Chain A"/>
    <property type="match status" value="1"/>
</dbReference>
<evidence type="ECO:0000313" key="2">
    <source>
        <dbReference type="Proteomes" id="UP001249851"/>
    </source>
</evidence>
<gene>
    <name evidence="1" type="ORF">P5673_006285</name>
</gene>
<dbReference type="EMBL" id="JARQWQ010000010">
    <property type="protein sequence ID" value="KAK2569363.1"/>
    <property type="molecule type" value="Genomic_DNA"/>
</dbReference>
<proteinExistence type="predicted"/>
<dbReference type="Proteomes" id="UP001249851">
    <property type="component" value="Unassembled WGS sequence"/>
</dbReference>
<protein>
    <recommendedName>
        <fullName evidence="3">BTB domain-containing protein</fullName>
    </recommendedName>
</protein>
<evidence type="ECO:0000313" key="1">
    <source>
        <dbReference type="EMBL" id="KAK2569363.1"/>
    </source>
</evidence>
<dbReference type="InterPro" id="IPR011333">
    <property type="entry name" value="SKP1/BTB/POZ_sf"/>
</dbReference>
<name>A0AAD9QY14_ACRCE</name>
<sequence>MFKLNARIPSEDEILGCWTIVSCKLSDGNYPLVEGTFQGIFRDSSFIIEHSAGLVASVHFSIEITSAGEFDSSEGELICFGNYVDRIALKCVLESDQLVLCYDKHLKLCCEAVDQDQGLENLSCHPYTLLPALDEGFFTDITFVSSSGKKSLLHYCYNCSLPSNISEDTAKELLRISQQHSNSLGNLGELCTEFLDATAVKNRIKSLMSELCNILENILQMTESVAAAFPFNRDHSTIVDLTKMAQRQLAVGALKVVLICDIFTKHKADLSRDERQEIIQSCRKRLPYFVELVEKFLVIFQTALSGLTDSDKKEIAAYLTPEIEKMWFISTQLGDKAQASLDTITQREDKNHKKKMHLPKMATSLSRTLRNAVHLREVLTLKRFHQKVSSTLMFLSQKQFDFTSLSEEQKQRALEKCAPVVSCDKFGIGPYSVCFIQIPQQVRTLHKFPRIFEKKMPWRAWKHSFKVWTSIVSMALRKMVTNRDILEPVVIESSDLVHKEEFGQLVQELGFLKVTSDQEDAQSSTPIKRSCARVESLVTCPPGNKSLLARSVMQLLVSGDHADMKFELNKVDKTHCPTCAKYETNKVEIRAHRVIVAARCSWFKRALLSGMKEAIER</sequence>
<accession>A0AAD9QY14</accession>
<reference evidence="1" key="1">
    <citation type="journal article" date="2023" name="G3 (Bethesda)">
        <title>Whole genome assembly and annotation of the endangered Caribbean coral Acropora cervicornis.</title>
        <authorList>
            <person name="Selwyn J.D."/>
            <person name="Vollmer S.V."/>
        </authorList>
    </citation>
    <scope>NUCLEOTIDE SEQUENCE</scope>
    <source>
        <strain evidence="1">K2</strain>
    </source>
</reference>
<comment type="caution">
    <text evidence="1">The sequence shown here is derived from an EMBL/GenBank/DDBJ whole genome shotgun (WGS) entry which is preliminary data.</text>
</comment>
<dbReference type="AlphaFoldDB" id="A0AAD9QY14"/>
<keyword evidence="2" id="KW-1185">Reference proteome</keyword>
<reference evidence="1" key="2">
    <citation type="journal article" date="2023" name="Science">
        <title>Genomic signatures of disease resistance in endangered staghorn corals.</title>
        <authorList>
            <person name="Vollmer S.V."/>
            <person name="Selwyn J.D."/>
            <person name="Despard B.A."/>
            <person name="Roesel C.L."/>
        </authorList>
    </citation>
    <scope>NUCLEOTIDE SEQUENCE</scope>
    <source>
        <strain evidence="1">K2</strain>
    </source>
</reference>
<organism evidence="1 2">
    <name type="scientific">Acropora cervicornis</name>
    <name type="common">Staghorn coral</name>
    <dbReference type="NCBI Taxonomy" id="6130"/>
    <lineage>
        <taxon>Eukaryota</taxon>
        <taxon>Metazoa</taxon>
        <taxon>Cnidaria</taxon>
        <taxon>Anthozoa</taxon>
        <taxon>Hexacorallia</taxon>
        <taxon>Scleractinia</taxon>
        <taxon>Astrocoeniina</taxon>
        <taxon>Acroporidae</taxon>
        <taxon>Acropora</taxon>
    </lineage>
</organism>